<name>A0A1G9YM48_9FLAO</name>
<gene>
    <name evidence="1" type="ORF">SAMN04488514_12430</name>
</gene>
<sequence length="44" mass="5229">MGKKYQIYLSFLLSYSTKDTIFYPVLYVLDGSFFSKHLTKQIED</sequence>
<protein>
    <submittedName>
        <fullName evidence="1">Uncharacterized protein</fullName>
    </submittedName>
</protein>
<keyword evidence="2" id="KW-1185">Reference proteome</keyword>
<reference evidence="1 2" key="1">
    <citation type="submission" date="2016-10" db="EMBL/GenBank/DDBJ databases">
        <authorList>
            <person name="de Groot N.N."/>
        </authorList>
    </citation>
    <scope>NUCLEOTIDE SEQUENCE [LARGE SCALE GENOMIC DNA]</scope>
    <source>
        <strain evidence="1 2">DSM 19886</strain>
    </source>
</reference>
<evidence type="ECO:0000313" key="1">
    <source>
        <dbReference type="EMBL" id="SDN10224.1"/>
    </source>
</evidence>
<accession>A0A1G9YM48</accession>
<dbReference type="AlphaFoldDB" id="A0A1G9YM48"/>
<proteinExistence type="predicted"/>
<dbReference type="EMBL" id="FNGV01000024">
    <property type="protein sequence ID" value="SDN10224.1"/>
    <property type="molecule type" value="Genomic_DNA"/>
</dbReference>
<evidence type="ECO:0000313" key="2">
    <source>
        <dbReference type="Proteomes" id="UP000199440"/>
    </source>
</evidence>
<dbReference type="Proteomes" id="UP000199440">
    <property type="component" value="Unassembled WGS sequence"/>
</dbReference>
<organism evidence="1 2">
    <name type="scientific">Kriegella aquimaris</name>
    <dbReference type="NCBI Taxonomy" id="192904"/>
    <lineage>
        <taxon>Bacteria</taxon>
        <taxon>Pseudomonadati</taxon>
        <taxon>Bacteroidota</taxon>
        <taxon>Flavobacteriia</taxon>
        <taxon>Flavobacteriales</taxon>
        <taxon>Flavobacteriaceae</taxon>
        <taxon>Kriegella</taxon>
    </lineage>
</organism>